<sequence>MYVMSTFEHSTYLELALSALEMEKIPKESILAIPLNNRTENRRLLDTIHHSDGVSLFDIGAALATAFSVIGASVGFRLAWGPIVWGIIAAIIGCVTGVLISLWFNIKKRKKQRKLRGKTSELILIIYCDEEKIQMVEEILWDNLALGVATVDNDYQSV</sequence>
<evidence type="ECO:0000313" key="2">
    <source>
        <dbReference type="EMBL" id="WFT75697.1"/>
    </source>
</evidence>
<feature type="transmembrane region" description="Helical" evidence="1">
    <location>
        <begin position="53"/>
        <end position="76"/>
    </location>
</feature>
<name>A0ABY8J0X3_9BACI</name>
<keyword evidence="1" id="KW-1133">Transmembrane helix</keyword>
<dbReference type="Proteomes" id="UP001221597">
    <property type="component" value="Chromosome"/>
</dbReference>
<evidence type="ECO:0000313" key="3">
    <source>
        <dbReference type="Proteomes" id="UP001221597"/>
    </source>
</evidence>
<proteinExistence type="predicted"/>
<keyword evidence="1" id="KW-0812">Transmembrane</keyword>
<evidence type="ECO:0008006" key="4">
    <source>
        <dbReference type="Google" id="ProtNLM"/>
    </source>
</evidence>
<dbReference type="EMBL" id="CP121671">
    <property type="protein sequence ID" value="WFT75697.1"/>
    <property type="molecule type" value="Genomic_DNA"/>
</dbReference>
<gene>
    <name evidence="2" type="ORF">P9989_04725</name>
</gene>
<keyword evidence="1" id="KW-0472">Membrane</keyword>
<reference evidence="2 3" key="1">
    <citation type="submission" date="2023-04" db="EMBL/GenBank/DDBJ databases">
        <title>Genome sequence of Halobacillus naozhouensis KACC 21980.</title>
        <authorList>
            <person name="Kim S."/>
            <person name="Heo J."/>
            <person name="Kwon S.-W."/>
        </authorList>
    </citation>
    <scope>NUCLEOTIDE SEQUENCE [LARGE SCALE GENOMIC DNA]</scope>
    <source>
        <strain evidence="2 3">KCTC 13234</strain>
    </source>
</reference>
<feature type="transmembrane region" description="Helical" evidence="1">
    <location>
        <begin position="82"/>
        <end position="106"/>
    </location>
</feature>
<protein>
    <recommendedName>
        <fullName evidence="4">Magnesium transporter</fullName>
    </recommendedName>
</protein>
<evidence type="ECO:0000256" key="1">
    <source>
        <dbReference type="SAM" id="Phobius"/>
    </source>
</evidence>
<accession>A0ABY8J0X3</accession>
<dbReference type="RefSeq" id="WP_283077663.1">
    <property type="nucleotide sequence ID" value="NZ_JBHUPI010000016.1"/>
</dbReference>
<organism evidence="2 3">
    <name type="scientific">Halobacillus naozhouensis</name>
    <dbReference type="NCBI Taxonomy" id="554880"/>
    <lineage>
        <taxon>Bacteria</taxon>
        <taxon>Bacillati</taxon>
        <taxon>Bacillota</taxon>
        <taxon>Bacilli</taxon>
        <taxon>Bacillales</taxon>
        <taxon>Bacillaceae</taxon>
        <taxon>Halobacillus</taxon>
    </lineage>
</organism>
<keyword evidence="3" id="KW-1185">Reference proteome</keyword>